<dbReference type="PANTHER" id="PTHR41786:SF1">
    <property type="entry name" value="6-HYDROXYMETHYLPTERIN DIPHOSPHOKINASE MPTE-LIKE DOMAIN-CONTAINING PROTEIN"/>
    <property type="match status" value="1"/>
</dbReference>
<dbReference type="Pfam" id="PF01973">
    <property type="entry name" value="MptE-like"/>
    <property type="match status" value="1"/>
</dbReference>
<name>A0A1I3JLA8_9SPIR</name>
<reference evidence="3" key="1">
    <citation type="submission" date="2016-10" db="EMBL/GenBank/DDBJ databases">
        <authorList>
            <person name="Varghese N."/>
            <person name="Submissions S."/>
        </authorList>
    </citation>
    <scope>NUCLEOTIDE SEQUENCE [LARGE SCALE GENOMIC DNA]</scope>
    <source>
        <strain evidence="3">XBD1002</strain>
    </source>
</reference>
<keyword evidence="3" id="KW-1185">Reference proteome</keyword>
<gene>
    <name evidence="2" type="ORF">SAMN04487775_103106</name>
</gene>
<proteinExistence type="predicted"/>
<feature type="domain" description="6-hydroxymethylpterin diphosphokinase MptE-like" evidence="1">
    <location>
        <begin position="212"/>
        <end position="386"/>
    </location>
</feature>
<evidence type="ECO:0000259" key="1">
    <source>
        <dbReference type="Pfam" id="PF01973"/>
    </source>
</evidence>
<dbReference type="OrthoDB" id="5458680at2"/>
<dbReference type="Proteomes" id="UP000182737">
    <property type="component" value="Unassembled WGS sequence"/>
</dbReference>
<dbReference type="RefSeq" id="WP_074930954.1">
    <property type="nucleotide sequence ID" value="NZ_FORI01000003.1"/>
</dbReference>
<dbReference type="InterPro" id="IPR002826">
    <property type="entry name" value="MptE-like"/>
</dbReference>
<protein>
    <recommendedName>
        <fullName evidence="1">6-hydroxymethylpterin diphosphokinase MptE-like domain-containing protein</fullName>
    </recommendedName>
</protein>
<dbReference type="EMBL" id="FORI01000003">
    <property type="protein sequence ID" value="SFI61047.1"/>
    <property type="molecule type" value="Genomic_DNA"/>
</dbReference>
<sequence length="535" mass="58689">MNSIWNKNFDAFKKRFPALAQMTGNIPVPPESIWKLEQAKNGNITASEGGVRLHSAYNPEREANGAVGRDEVFQKSSIVFYGFGLGYHVIECAKLLKARGREQPRLVLIEPDVAHFFAAMCVLDWTPVFGIEKLIIAVGAPAESVLPLLEDGSHVNIGETGVSDAYFFDIPAFTAHASPYFDTVRSIIKRNQRKNEINAATLKKFGKLWCRNSLKNFKQYGQCGEISCLENKAKDDDGNALPFLIIGAGPSLETILPHIKDLQERCVTVCVETALRALLRAGVQPDFVILTDPQFWAYRHIAGLSAPQSVFITEISAYPSVFRFNCRNLLLCSSQFPVGQFVQKKLGISAGDLGTGGSVASSAWNFAHLAGAREIYTAGLDFAFPNKQTHIKGSSAEQTYHTLASRLSTPDKFTAGSLYSANATMGTDYSGSPVLTDSRMKMFSWWFEARLAACPETKTYTLDPRGLNTPGIVAADPAELLRRPPITSRKASFLAAAATARSPLTAAQLANLDNLINNFPREAFLSENPFLQEYL</sequence>
<evidence type="ECO:0000313" key="3">
    <source>
        <dbReference type="Proteomes" id="UP000182737"/>
    </source>
</evidence>
<evidence type="ECO:0000313" key="2">
    <source>
        <dbReference type="EMBL" id="SFI61047.1"/>
    </source>
</evidence>
<dbReference type="PANTHER" id="PTHR41786">
    <property type="entry name" value="MOTILITY ACCESSORY FACTOR MAF"/>
    <property type="match status" value="1"/>
</dbReference>
<accession>A0A1I3JLA8</accession>
<organism evidence="2 3">
    <name type="scientific">Treponema bryantii</name>
    <dbReference type="NCBI Taxonomy" id="163"/>
    <lineage>
        <taxon>Bacteria</taxon>
        <taxon>Pseudomonadati</taxon>
        <taxon>Spirochaetota</taxon>
        <taxon>Spirochaetia</taxon>
        <taxon>Spirochaetales</taxon>
        <taxon>Treponemataceae</taxon>
        <taxon>Treponema</taxon>
    </lineage>
</organism>
<dbReference type="AlphaFoldDB" id="A0A1I3JLA8"/>